<keyword evidence="5" id="KW-0175">Coiled coil</keyword>
<organism evidence="8 9">
    <name type="scientific">Leishmania utingensis</name>
    <dbReference type="NCBI Taxonomy" id="653362"/>
    <lineage>
        <taxon>Eukaryota</taxon>
        <taxon>Discoba</taxon>
        <taxon>Euglenozoa</taxon>
        <taxon>Kinetoplastea</taxon>
        <taxon>Metakinetoplastina</taxon>
        <taxon>Trypanosomatida</taxon>
        <taxon>Trypanosomatidae</taxon>
        <taxon>Leishmaniinae</taxon>
        <taxon>Leishmania</taxon>
    </lineage>
</organism>
<dbReference type="GO" id="GO:0007018">
    <property type="term" value="P:microtubule-based movement"/>
    <property type="evidence" value="ECO:0007669"/>
    <property type="project" value="InterPro"/>
</dbReference>
<dbReference type="GO" id="GO:0007052">
    <property type="term" value="P:mitotic spindle organization"/>
    <property type="evidence" value="ECO:0007669"/>
    <property type="project" value="TreeGrafter"/>
</dbReference>
<dbReference type="GO" id="GO:0005737">
    <property type="term" value="C:cytoplasm"/>
    <property type="evidence" value="ECO:0007669"/>
    <property type="project" value="UniProtKB-SubCell"/>
</dbReference>
<comment type="caution">
    <text evidence="8">The sequence shown here is derived from an EMBL/GenBank/DDBJ whole genome shotgun (WGS) entry which is preliminary data.</text>
</comment>
<sequence length="136" mass="14855">MVSREEDVARVIRKGMQERHTAATKFNDRSSRSHAILTFNIVQLSMDDSDNAFQMRSKLNLVDLAGSERTGAAGAEGNEFHDGVKINQSLTVLGRVIDRLADLSQNKGGGLSIPYRDSNLTWVLSDSIGGNSQTSM</sequence>
<evidence type="ECO:0000256" key="3">
    <source>
        <dbReference type="ARBA" id="ARBA00022741"/>
    </source>
</evidence>
<dbReference type="EMBL" id="JBAMZL010000020">
    <property type="protein sequence ID" value="KAL0508974.1"/>
    <property type="molecule type" value="Genomic_DNA"/>
</dbReference>
<keyword evidence="4" id="KW-0067">ATP-binding</keyword>
<gene>
    <name evidence="8" type="ORF">Q4I30_002997</name>
</gene>
<dbReference type="GO" id="GO:0005524">
    <property type="term" value="F:ATP binding"/>
    <property type="evidence" value="ECO:0007669"/>
    <property type="project" value="UniProtKB-KW"/>
</dbReference>
<evidence type="ECO:0000256" key="1">
    <source>
        <dbReference type="ARBA" id="ARBA00004496"/>
    </source>
</evidence>
<reference evidence="8 9" key="1">
    <citation type="submission" date="2024-02" db="EMBL/GenBank/DDBJ databases">
        <title>FIRST GENOME SEQUENCES OF Leishmania (Viannia) shawi, Leishmania (Viannia) lindenbergi AND Leishmania (Viannia) utingensis.</title>
        <authorList>
            <person name="Resadore F."/>
            <person name="Custodio M.G.F."/>
            <person name="Boite M.C."/>
            <person name="Cupolillo E."/>
            <person name="Ferreira G.E.M."/>
        </authorList>
    </citation>
    <scope>NUCLEOTIDE SEQUENCE [LARGE SCALE GENOMIC DNA]</scope>
    <source>
        <strain evidence="8 9">ITUB/BR/1977/M4964</strain>
    </source>
</reference>
<proteinExistence type="inferred from homology"/>
<dbReference type="PROSITE" id="PS50067">
    <property type="entry name" value="KINESIN_MOTOR_2"/>
    <property type="match status" value="1"/>
</dbReference>
<dbReference type="InterPro" id="IPR036961">
    <property type="entry name" value="Kinesin_motor_dom_sf"/>
</dbReference>
<dbReference type="AlphaFoldDB" id="A0AAW3ALN5"/>
<keyword evidence="3" id="KW-0547">Nucleotide-binding</keyword>
<accession>A0AAW3ALN5</accession>
<dbReference type="SUPFAM" id="SSF52540">
    <property type="entry name" value="P-loop containing nucleoside triphosphate hydrolases"/>
    <property type="match status" value="1"/>
</dbReference>
<dbReference type="InterPro" id="IPR027417">
    <property type="entry name" value="P-loop_NTPase"/>
</dbReference>
<dbReference type="GO" id="GO:0008017">
    <property type="term" value="F:microtubule binding"/>
    <property type="evidence" value="ECO:0007669"/>
    <property type="project" value="InterPro"/>
</dbReference>
<evidence type="ECO:0000259" key="7">
    <source>
        <dbReference type="PROSITE" id="PS50067"/>
    </source>
</evidence>
<keyword evidence="9" id="KW-1185">Reference proteome</keyword>
<dbReference type="PRINTS" id="PR00380">
    <property type="entry name" value="KINESINHEAVY"/>
</dbReference>
<name>A0AAW3ALN5_9TRYP</name>
<dbReference type="GO" id="GO:0003777">
    <property type="term" value="F:microtubule motor activity"/>
    <property type="evidence" value="ECO:0007669"/>
    <property type="project" value="InterPro"/>
</dbReference>
<dbReference type="PANTHER" id="PTHR47969:SF15">
    <property type="entry name" value="CHROMOSOME-ASSOCIATED KINESIN KIF4A-RELATED"/>
    <property type="match status" value="1"/>
</dbReference>
<dbReference type="GO" id="GO:0005875">
    <property type="term" value="C:microtubule associated complex"/>
    <property type="evidence" value="ECO:0007669"/>
    <property type="project" value="TreeGrafter"/>
</dbReference>
<protein>
    <submittedName>
        <fullName evidence="8">Kinesin motor domain containing protein</fullName>
    </submittedName>
</protein>
<feature type="domain" description="Kinesin motor" evidence="7">
    <location>
        <begin position="1"/>
        <end position="136"/>
    </location>
</feature>
<feature type="non-terminal residue" evidence="8">
    <location>
        <position position="136"/>
    </location>
</feature>
<evidence type="ECO:0000256" key="2">
    <source>
        <dbReference type="ARBA" id="ARBA00022490"/>
    </source>
</evidence>
<dbReference type="Proteomes" id="UP001482455">
    <property type="component" value="Unassembled WGS sequence"/>
</dbReference>
<comment type="similarity">
    <text evidence="6">Belongs to the TRAFAC class myosin-kinesin ATPase superfamily. Kinesin family.</text>
</comment>
<evidence type="ECO:0000256" key="6">
    <source>
        <dbReference type="PROSITE-ProRule" id="PRU00283"/>
    </source>
</evidence>
<evidence type="ECO:0000256" key="5">
    <source>
        <dbReference type="ARBA" id="ARBA00023054"/>
    </source>
</evidence>
<comment type="subcellular location">
    <subcellularLocation>
        <location evidence="1">Cytoplasm</location>
    </subcellularLocation>
</comment>
<dbReference type="InterPro" id="IPR027640">
    <property type="entry name" value="Kinesin-like_fam"/>
</dbReference>
<evidence type="ECO:0000313" key="8">
    <source>
        <dbReference type="EMBL" id="KAL0508974.1"/>
    </source>
</evidence>
<dbReference type="SMART" id="SM00129">
    <property type="entry name" value="KISc"/>
    <property type="match status" value="1"/>
</dbReference>
<dbReference type="Gene3D" id="3.40.850.10">
    <property type="entry name" value="Kinesin motor domain"/>
    <property type="match status" value="1"/>
</dbReference>
<evidence type="ECO:0000313" key="9">
    <source>
        <dbReference type="Proteomes" id="UP001482455"/>
    </source>
</evidence>
<dbReference type="InterPro" id="IPR001752">
    <property type="entry name" value="Kinesin_motor_dom"/>
</dbReference>
<evidence type="ECO:0000256" key="4">
    <source>
        <dbReference type="ARBA" id="ARBA00022840"/>
    </source>
</evidence>
<dbReference type="PANTHER" id="PTHR47969">
    <property type="entry name" value="CHROMOSOME-ASSOCIATED KINESIN KIF4A-RELATED"/>
    <property type="match status" value="1"/>
</dbReference>
<dbReference type="PROSITE" id="PS00411">
    <property type="entry name" value="KINESIN_MOTOR_1"/>
    <property type="match status" value="1"/>
</dbReference>
<dbReference type="InterPro" id="IPR019821">
    <property type="entry name" value="Kinesin_motor_CS"/>
</dbReference>
<dbReference type="GO" id="GO:0051231">
    <property type="term" value="P:spindle elongation"/>
    <property type="evidence" value="ECO:0007669"/>
    <property type="project" value="TreeGrafter"/>
</dbReference>
<keyword evidence="2" id="KW-0963">Cytoplasm</keyword>
<comment type="caution">
    <text evidence="6">Lacks conserved residue(s) required for the propagation of feature annotation.</text>
</comment>
<dbReference type="Pfam" id="PF00225">
    <property type="entry name" value="Kinesin"/>
    <property type="match status" value="1"/>
</dbReference>